<dbReference type="EMBL" id="UPSH01000001">
    <property type="protein sequence ID" value="VBB18011.1"/>
    <property type="molecule type" value="Genomic_DNA"/>
</dbReference>
<proteinExistence type="predicted"/>
<organism evidence="1 2">
    <name type="scientific">Yasminevirus sp. GU-2018</name>
    <dbReference type="NCBI Taxonomy" id="2420051"/>
    <lineage>
        <taxon>Viruses</taxon>
        <taxon>Varidnaviria</taxon>
        <taxon>Bamfordvirae</taxon>
        <taxon>Nucleocytoviricota</taxon>
        <taxon>Megaviricetes</taxon>
        <taxon>Imitervirales</taxon>
        <taxon>Mimiviridae</taxon>
        <taxon>Klosneuvirinae</taxon>
        <taxon>Yasminevirus</taxon>
        <taxon>Yasminevirus saudimassiliense</taxon>
    </lineage>
</organism>
<comment type="caution">
    <text evidence="1">The sequence shown here is derived from an EMBL/GenBank/DDBJ whole genome shotgun (WGS) entry which is preliminary data.</text>
</comment>
<evidence type="ECO:0000313" key="1">
    <source>
        <dbReference type="EMBL" id="VBB18011.1"/>
    </source>
</evidence>
<accession>A0A5K0U8Y0</accession>
<keyword evidence="2" id="KW-1185">Reference proteome</keyword>
<dbReference type="Gene3D" id="3.40.50.1240">
    <property type="entry name" value="Phosphoglycerate mutase-like"/>
    <property type="match status" value="1"/>
</dbReference>
<gene>
    <name evidence="1" type="ORF">YASMINEVIRUS_474</name>
</gene>
<dbReference type="SUPFAM" id="SSF53254">
    <property type="entry name" value="Phosphoglycerate mutase-like"/>
    <property type="match status" value="1"/>
</dbReference>
<dbReference type="InterPro" id="IPR013078">
    <property type="entry name" value="His_Pase_superF_clade-1"/>
</dbReference>
<name>A0A5K0U8Y0_9VIRU</name>
<dbReference type="Proteomes" id="UP000594342">
    <property type="component" value="Unassembled WGS sequence"/>
</dbReference>
<sequence length="400" mass="45922">MSDSKRTISLHFMRHEQRYDTALIDCSLTSFGLSRALRKTFPGINPNKVICSPILRTIQTVYPYVRNRGLSIKLEDSLYEMINDQSSHYNYMKYLIPKIRPRSRLTKTDEHNMYNKLSWFHNLYTLISEISQSVVENLSKPLKLTLIEMDNTIDIDKKKYKIVLECVRLEIARFVNMLNDFVNVLRSATPDKVGQDSCNGFNTAVVVSQLELSLKSASYCLLFIDGLLNGRMSIDEKLYELTLKYDCYSIIRLLLQSTSCTLEQCDMYDVIDDGYRSLINIENYVQEDVETFENLFHRTSKFSKAILNVDEYNNSLCVSHLSVINAIIVNIFVDVYGGSALNELNKQFSLRSINFASFCRENVIKPGDVVSVTVEVFDSCEKSSEKRVIVKVTDGITTTE</sequence>
<reference evidence="1 2" key="1">
    <citation type="submission" date="2018-10" db="EMBL/GenBank/DDBJ databases">
        <authorList>
            <consortium name="IHU Genomes"/>
        </authorList>
    </citation>
    <scope>NUCLEOTIDE SEQUENCE [LARGE SCALE GENOMIC DNA]</scope>
    <source>
        <strain evidence="1 2">A1</strain>
    </source>
</reference>
<protein>
    <submittedName>
        <fullName evidence="1">Putative histidine phosphatase</fullName>
    </submittedName>
</protein>
<dbReference type="Pfam" id="PF00300">
    <property type="entry name" value="His_Phos_1"/>
    <property type="match status" value="1"/>
</dbReference>
<dbReference type="InterPro" id="IPR029033">
    <property type="entry name" value="His_PPase_superfam"/>
</dbReference>
<evidence type="ECO:0000313" key="2">
    <source>
        <dbReference type="Proteomes" id="UP000594342"/>
    </source>
</evidence>